<feature type="signal peptide" evidence="1">
    <location>
        <begin position="1"/>
        <end position="20"/>
    </location>
</feature>
<sequence length="209" mass="22307">MLSISTIFAGFLALISAVHTAPTSLDEQPGSVSGYGIVPISWDLPVNLDDPTGATVTVTGTIQEAIAQMDASYPGWNATFQARVTPPSGDSASLDSTANLDDPDDINCNVDYKYAGKVTIVWGINYLRSITGKPKNGPGPNNCGRVSCSWNSAIYWCNDDTVEKELTWNDIADGASAVNEACKTNRGHDSKGRGSYDDHWNVLVRGDVC</sequence>
<organism evidence="2 3">
    <name type="scientific">Podospora bellae-mahoneyi</name>
    <dbReference type="NCBI Taxonomy" id="2093777"/>
    <lineage>
        <taxon>Eukaryota</taxon>
        <taxon>Fungi</taxon>
        <taxon>Dikarya</taxon>
        <taxon>Ascomycota</taxon>
        <taxon>Pezizomycotina</taxon>
        <taxon>Sordariomycetes</taxon>
        <taxon>Sordariomycetidae</taxon>
        <taxon>Sordariales</taxon>
        <taxon>Podosporaceae</taxon>
        <taxon>Podospora</taxon>
    </lineage>
</organism>
<feature type="chain" id="PRO_5045634656" evidence="1">
    <location>
        <begin position="21"/>
        <end position="209"/>
    </location>
</feature>
<name>A0ABR0FF23_9PEZI</name>
<evidence type="ECO:0000313" key="3">
    <source>
        <dbReference type="Proteomes" id="UP001322138"/>
    </source>
</evidence>
<reference evidence="2 3" key="1">
    <citation type="journal article" date="2023" name="bioRxiv">
        <title>High-quality genome assemblies of four members of thePodospora anserinaspecies complex.</title>
        <authorList>
            <person name="Ament-Velasquez S.L."/>
            <person name="Vogan A.A."/>
            <person name="Wallerman O."/>
            <person name="Hartmann F."/>
            <person name="Gautier V."/>
            <person name="Silar P."/>
            <person name="Giraud T."/>
            <person name="Johannesson H."/>
        </authorList>
    </citation>
    <scope>NUCLEOTIDE SEQUENCE [LARGE SCALE GENOMIC DNA]</scope>
    <source>
        <strain evidence="2 3">CBS 112042</strain>
    </source>
</reference>
<dbReference type="RefSeq" id="XP_062731267.1">
    <property type="nucleotide sequence ID" value="XM_062879868.1"/>
</dbReference>
<evidence type="ECO:0000256" key="1">
    <source>
        <dbReference type="SAM" id="SignalP"/>
    </source>
</evidence>
<proteinExistence type="predicted"/>
<dbReference type="PANTHER" id="PTHR35605">
    <property type="entry name" value="ECP2 EFFECTOR PROTEIN DOMAIN-CONTAINING PROTEIN-RELATED"/>
    <property type="match status" value="1"/>
</dbReference>
<dbReference type="PANTHER" id="PTHR35605:SF1">
    <property type="entry name" value="ECP2 EFFECTOR PROTEIN DOMAIN-CONTAINING PROTEIN-RELATED"/>
    <property type="match status" value="1"/>
</dbReference>
<keyword evidence="1" id="KW-0732">Signal</keyword>
<comment type="caution">
    <text evidence="2">The sequence shown here is derived from an EMBL/GenBank/DDBJ whole genome shotgun (WGS) entry which is preliminary data.</text>
</comment>
<evidence type="ECO:0000313" key="2">
    <source>
        <dbReference type="EMBL" id="KAK4642291.1"/>
    </source>
</evidence>
<dbReference type="EMBL" id="JAFFGZ010000007">
    <property type="protein sequence ID" value="KAK4642291.1"/>
    <property type="molecule type" value="Genomic_DNA"/>
</dbReference>
<gene>
    <name evidence="2" type="ORF">QC761_506440</name>
</gene>
<protein>
    <submittedName>
        <fullName evidence="2">Uncharacterized protein</fullName>
    </submittedName>
</protein>
<dbReference type="GeneID" id="87899350"/>
<keyword evidence="3" id="KW-1185">Reference proteome</keyword>
<dbReference type="Proteomes" id="UP001322138">
    <property type="component" value="Unassembled WGS sequence"/>
</dbReference>
<accession>A0ABR0FF23</accession>